<dbReference type="Gene3D" id="3.40.50.300">
    <property type="entry name" value="P-loop containing nucleotide triphosphate hydrolases"/>
    <property type="match status" value="1"/>
</dbReference>
<accession>A0A1G6SBN9</accession>
<dbReference type="AlphaFoldDB" id="A0A1G6SBN9"/>
<keyword evidence="1" id="KW-0547">Nucleotide-binding</keyword>
<organism evidence="1 2">
    <name type="scientific">Prauserella marina</name>
    <dbReference type="NCBI Taxonomy" id="530584"/>
    <lineage>
        <taxon>Bacteria</taxon>
        <taxon>Bacillati</taxon>
        <taxon>Actinomycetota</taxon>
        <taxon>Actinomycetes</taxon>
        <taxon>Pseudonocardiales</taxon>
        <taxon>Pseudonocardiaceae</taxon>
        <taxon>Prauserella</taxon>
    </lineage>
</organism>
<dbReference type="InterPro" id="IPR027417">
    <property type="entry name" value="P-loop_NTPase"/>
</dbReference>
<evidence type="ECO:0000313" key="2">
    <source>
        <dbReference type="Proteomes" id="UP000199494"/>
    </source>
</evidence>
<dbReference type="Proteomes" id="UP000199494">
    <property type="component" value="Unassembled WGS sequence"/>
</dbReference>
<dbReference type="STRING" id="530584.SAMN05421630_10673"/>
<protein>
    <submittedName>
        <fullName evidence="1">ATP-binding cassette, subfamily B</fullName>
    </submittedName>
</protein>
<evidence type="ECO:0000313" key="1">
    <source>
        <dbReference type="EMBL" id="SDD13557.1"/>
    </source>
</evidence>
<dbReference type="EMBL" id="FMZE01000006">
    <property type="protein sequence ID" value="SDD13557.1"/>
    <property type="molecule type" value="Genomic_DNA"/>
</dbReference>
<name>A0A1G6SBN9_9PSEU</name>
<keyword evidence="1" id="KW-0067">ATP-binding</keyword>
<proteinExistence type="predicted"/>
<gene>
    <name evidence="1" type="ORF">SAMN05421630_10673</name>
</gene>
<reference evidence="1 2" key="1">
    <citation type="submission" date="2016-10" db="EMBL/GenBank/DDBJ databases">
        <authorList>
            <person name="de Groot N.N."/>
        </authorList>
    </citation>
    <scope>NUCLEOTIDE SEQUENCE [LARGE SCALE GENOMIC DNA]</scope>
    <source>
        <strain evidence="1 2">CGMCC 4.5506</strain>
    </source>
</reference>
<dbReference type="SUPFAM" id="SSF52540">
    <property type="entry name" value="P-loop containing nucleoside triphosphate hydrolases"/>
    <property type="match status" value="1"/>
</dbReference>
<sequence length="75" mass="8069">MRGPRVLIAERGTEDLAFRSLRGKTRVVVTGSAATAESADVVVWLAHGRVRAVAKHEDLLAEPAYRAVFAEGGPR</sequence>
<dbReference type="GO" id="GO:0005524">
    <property type="term" value="F:ATP binding"/>
    <property type="evidence" value="ECO:0007669"/>
    <property type="project" value="UniProtKB-KW"/>
</dbReference>
<keyword evidence="2" id="KW-1185">Reference proteome</keyword>